<dbReference type="Gene3D" id="2.60.110.10">
    <property type="entry name" value="Thaumatin"/>
    <property type="match status" value="4"/>
</dbReference>
<dbReference type="InterPro" id="IPR017949">
    <property type="entry name" value="Thaumatin_CS"/>
</dbReference>
<keyword evidence="2" id="KW-1185">Reference proteome</keyword>
<feature type="non-terminal residue" evidence="1">
    <location>
        <position position="1"/>
    </location>
</feature>
<sequence length="884" mass="92099">GVAVSTTEFTLQNNCPYTVWPGTLTGNGGNILGDGGYQLNPGASVQLRAPPGWTGRFWARTGCNFDSSGNGNCVTGDCGGVLKCAGAGGVPPVTLAEFTVGEKDYYDVSLVDGYNVKMGIKPQGGFGDCDYAGCVSDLNMVCPNELRVMGPQNNVAACKSACAAFNKEEYCCTGAHSTPQTCSPTTYSMTFKKACPDAYSYAYDDETSTFTCAGANYLITFCATGGVAAFATEDSCPSTAWQGTLTRKDDNNLGAGGFQLNPGASVQLTASSEWSGHVWARTGCKFDSSGHGNCVTGDCGVVRTCSSSGGDSSVAMAEFTHGEKDSYDVRLVDGTNVKVGVKPQGDNNYLVTFYPATGHIAGSSTEFTLQNNCPYTVWPGILSGNESSILADDGFRLSPNASVQLTPPSRWSGRIWARTGCNFSSSGQGKCATGDCGGVLKCAAAGGVPPVTLAEFTIGDTDFYDVSLVDGYNVKIGIKPQGGTGDCKYAGCSSDLNSICPNELRVMDPQNNVPETCPPTDYSRIFKKACPNAYSYAYDDATSPFTCSRSNYLITFCPTVTTKTTVFYYRFFLCFTYAALPLPPQCSFWRTPAHSPSGLELSPATAPPHSATAGFPSLQELPYSSPLLRDGQAGSELAPATATIPPVAAAASPETATAIAVSATVFTLQNSCPYTIWPGILSGNSNTLGDGGFPLTPGASKQLTAPQGWSGRFWPRTGCSFDSSGNGNCVTGDCGGVLKCIGGGVPPTTLAEFTVGTGVSGKDFYDVSLVDGYNVEMGIKPQGGSGDCKYAGCVADVNAVCPNELRIMDPKTGTVAACKSACAAFNSPEFCCTGAHATPQTCSPTRYSAVFKNACPSAYSYAYDDATSTFTCAGANYLITFCPT</sequence>
<evidence type="ECO:0000313" key="2">
    <source>
        <dbReference type="Proteomes" id="UP000824890"/>
    </source>
</evidence>
<organism evidence="1 2">
    <name type="scientific">Brassica napus</name>
    <name type="common">Rape</name>
    <dbReference type="NCBI Taxonomy" id="3708"/>
    <lineage>
        <taxon>Eukaryota</taxon>
        <taxon>Viridiplantae</taxon>
        <taxon>Streptophyta</taxon>
        <taxon>Embryophyta</taxon>
        <taxon>Tracheophyta</taxon>
        <taxon>Spermatophyta</taxon>
        <taxon>Magnoliopsida</taxon>
        <taxon>eudicotyledons</taxon>
        <taxon>Gunneridae</taxon>
        <taxon>Pentapetalae</taxon>
        <taxon>rosids</taxon>
        <taxon>malvids</taxon>
        <taxon>Brassicales</taxon>
        <taxon>Brassicaceae</taxon>
        <taxon>Brassiceae</taxon>
        <taxon>Brassica</taxon>
    </lineage>
</organism>
<feature type="non-terminal residue" evidence="1">
    <location>
        <position position="884"/>
    </location>
</feature>
<dbReference type="EMBL" id="JAGKQM010000016">
    <property type="protein sequence ID" value="KAH0875920.1"/>
    <property type="molecule type" value="Genomic_DNA"/>
</dbReference>
<dbReference type="InterPro" id="IPR001938">
    <property type="entry name" value="Thaumatin"/>
</dbReference>
<gene>
    <name evidence="1" type="ORF">HID58_073282</name>
</gene>
<dbReference type="Proteomes" id="UP000824890">
    <property type="component" value="Unassembled WGS sequence"/>
</dbReference>
<dbReference type="PROSITE" id="PS51367">
    <property type="entry name" value="THAUMATIN_2"/>
    <property type="match status" value="4"/>
</dbReference>
<proteinExistence type="predicted"/>
<dbReference type="SUPFAM" id="SSF49870">
    <property type="entry name" value="Osmotin, thaumatin-like protein"/>
    <property type="match status" value="4"/>
</dbReference>
<protein>
    <recommendedName>
        <fullName evidence="3">Thaumatin-like protein</fullName>
    </recommendedName>
</protein>
<dbReference type="SMART" id="SM00205">
    <property type="entry name" value="THN"/>
    <property type="match status" value="4"/>
</dbReference>
<dbReference type="PRINTS" id="PR00347">
    <property type="entry name" value="THAUMATIN"/>
</dbReference>
<reference evidence="1 2" key="1">
    <citation type="submission" date="2021-05" db="EMBL/GenBank/DDBJ databases">
        <title>Genome Assembly of Synthetic Allotetraploid Brassica napus Reveals Homoeologous Exchanges between Subgenomes.</title>
        <authorList>
            <person name="Davis J.T."/>
        </authorList>
    </citation>
    <scope>NUCLEOTIDE SEQUENCE [LARGE SCALE GENOMIC DNA]</scope>
    <source>
        <strain evidence="2">cv. Da-Ae</strain>
        <tissue evidence="1">Seedling</tissue>
    </source>
</reference>
<dbReference type="CDD" id="cd09218">
    <property type="entry name" value="TLP-PA"/>
    <property type="match status" value="3"/>
</dbReference>
<dbReference type="PROSITE" id="PS00316">
    <property type="entry name" value="THAUMATIN_1"/>
    <property type="match status" value="3"/>
</dbReference>
<dbReference type="PANTHER" id="PTHR31048">
    <property type="entry name" value="OS03G0233200 PROTEIN"/>
    <property type="match status" value="1"/>
</dbReference>
<dbReference type="InterPro" id="IPR037176">
    <property type="entry name" value="Osmotin/thaumatin-like_sf"/>
</dbReference>
<comment type="caution">
    <text evidence="1">The sequence shown here is derived from an EMBL/GenBank/DDBJ whole genome shotgun (WGS) entry which is preliminary data.</text>
</comment>
<accession>A0ABQ7Z741</accession>
<evidence type="ECO:0000313" key="1">
    <source>
        <dbReference type="EMBL" id="KAH0875920.1"/>
    </source>
</evidence>
<dbReference type="Pfam" id="PF00314">
    <property type="entry name" value="Thaumatin"/>
    <property type="match status" value="5"/>
</dbReference>
<evidence type="ECO:0008006" key="3">
    <source>
        <dbReference type="Google" id="ProtNLM"/>
    </source>
</evidence>
<name>A0ABQ7Z741_BRANA</name>